<dbReference type="CDD" id="cd16011">
    <property type="entry name" value="iPGM_like"/>
    <property type="match status" value="1"/>
</dbReference>
<dbReference type="AlphaFoldDB" id="A0A0C1YAE1"/>
<dbReference type="GO" id="GO:0006096">
    <property type="term" value="P:glycolytic process"/>
    <property type="evidence" value="ECO:0007669"/>
    <property type="project" value="UniProtKB-KW"/>
</dbReference>
<dbReference type="InterPro" id="IPR004456">
    <property type="entry name" value="Pglycerate_mutase_ApgM"/>
</dbReference>
<evidence type="ECO:0000256" key="3">
    <source>
        <dbReference type="ARBA" id="ARBA00004921"/>
    </source>
</evidence>
<accession>A0A0C1YAE1</accession>
<dbReference type="NCBIfam" id="TIGR00306">
    <property type="entry name" value="apgM"/>
    <property type="match status" value="1"/>
</dbReference>
<feature type="domain" description="Metalloenzyme" evidence="6">
    <location>
        <begin position="17"/>
        <end position="393"/>
    </location>
</feature>
<keyword evidence="5" id="KW-0324">Glycolysis</keyword>
<organism evidence="7">
    <name type="scientific">Lyngbya confervoides BDU141951</name>
    <dbReference type="NCBI Taxonomy" id="1574623"/>
    <lineage>
        <taxon>Bacteria</taxon>
        <taxon>Bacillati</taxon>
        <taxon>Cyanobacteriota</taxon>
        <taxon>Cyanophyceae</taxon>
        <taxon>Oscillatoriophycideae</taxon>
        <taxon>Oscillatoriales</taxon>
        <taxon>Microcoleaceae</taxon>
        <taxon>Lyngbya</taxon>
    </lineage>
</organism>
<dbReference type="InterPro" id="IPR017850">
    <property type="entry name" value="Alkaline_phosphatase_core_sf"/>
</dbReference>
<dbReference type="PANTHER" id="PTHR31209:SF0">
    <property type="entry name" value="METALLOENZYME DOMAIN-CONTAINING PROTEIN"/>
    <property type="match status" value="1"/>
</dbReference>
<keyword evidence="7" id="KW-0413">Isomerase</keyword>
<reference evidence="7" key="3">
    <citation type="submission" date="2020-02" db="EMBL/GenBank/DDBJ databases">
        <authorList>
            <person name="Sarangi A.N."/>
            <person name="Ghosh S."/>
            <person name="Mukherjee M."/>
            <person name="Tripathy S."/>
        </authorList>
    </citation>
    <scope>NUCLEOTIDE SEQUENCE</scope>
    <source>
        <strain evidence="7">BDU141951</strain>
    </source>
</reference>
<evidence type="ECO:0000313" key="7">
    <source>
        <dbReference type="EMBL" id="NEV69660.1"/>
    </source>
</evidence>
<dbReference type="Pfam" id="PF10143">
    <property type="entry name" value="PhosphMutase"/>
    <property type="match status" value="1"/>
</dbReference>
<dbReference type="InterPro" id="IPR006124">
    <property type="entry name" value="Metalloenzyme"/>
</dbReference>
<dbReference type="EC" id="5.4.2.12" evidence="7"/>
<comment type="pathway">
    <text evidence="3">Carbohydrate degradation.</text>
</comment>
<evidence type="ECO:0000256" key="1">
    <source>
        <dbReference type="ARBA" id="ARBA00000370"/>
    </source>
</evidence>
<evidence type="ECO:0000256" key="5">
    <source>
        <dbReference type="ARBA" id="ARBA00023152"/>
    </source>
</evidence>
<gene>
    <name evidence="7" type="ORF">QQ91_021415</name>
</gene>
<dbReference type="EMBL" id="JTHE02000003">
    <property type="protein sequence ID" value="NEV69660.1"/>
    <property type="molecule type" value="Genomic_DNA"/>
</dbReference>
<reference evidence="7" key="1">
    <citation type="submission" date="2014-11" db="EMBL/GenBank/DDBJ databases">
        <authorList>
            <person name="Malar M.C."/>
            <person name="Sen D."/>
            <person name="Tripathy S."/>
        </authorList>
    </citation>
    <scope>NUCLEOTIDE SEQUENCE</scope>
    <source>
        <strain evidence="7">BDU141951</strain>
    </source>
</reference>
<comment type="function">
    <text evidence="2">Catalyzes the interconversion of 2-phosphoglycerate and 3-phosphoglycerate.</text>
</comment>
<protein>
    <submittedName>
        <fullName evidence="7">2,3-bisphosphoglycerate-independent phosphoglycerate mutase</fullName>
        <ecNumber evidence="7">5.4.2.12</ecNumber>
    </submittedName>
</protein>
<comment type="similarity">
    <text evidence="4">Belongs to the BPG-independent phosphoglycerate mutase family. A-PGAM subfamily.</text>
</comment>
<dbReference type="PIRSF" id="PIRSF006392">
    <property type="entry name" value="IPGAM_arch"/>
    <property type="match status" value="1"/>
</dbReference>
<evidence type="ECO:0000256" key="4">
    <source>
        <dbReference type="ARBA" id="ARBA00005524"/>
    </source>
</evidence>
<sequence length="404" mass="44294">MDITEIWEDLAWDQGGRIVYLVLDGLGGIPHPDHHLTELQAANTPNLDALAKESSCGLLEIVGPGITPGSGPGHLTLFGYDPLKYRIGRGVLSALGIDFELQPGDVAARANFASFSDKGMVSDRRAGRIGTDLNERLVQKICDRVSLDFDGTFFFETVSEHRAVLVLRGDDLSGAVQDTDPQSTDRPPNLPKATAEEGEKTAVLIQSFLRQVSDVLADEHPANGVLLRGFERFEPLPSLQERFALNGVCIADYPMYRGVSRLVGMDVMPRPGGLAERFDTLADIYGDDHDFYFIHVKKTDSLGEDADFDRKVAKLEQVDQLLPKITDLNPDVLVVTADHSTPATIGRHSWHPVPVMLKAKHARVDRVDRFDDYACAEGMLGRRPGTHLMGLALANAGRMQKYGA</sequence>
<proteinExistence type="inferred from homology"/>
<comment type="catalytic activity">
    <reaction evidence="1">
        <text>(2R)-2-phosphoglycerate = (2R)-3-phosphoglycerate</text>
        <dbReference type="Rhea" id="RHEA:15901"/>
        <dbReference type="ChEBI" id="CHEBI:58272"/>
        <dbReference type="ChEBI" id="CHEBI:58289"/>
        <dbReference type="EC" id="5.4.2.12"/>
    </reaction>
</comment>
<dbReference type="GO" id="GO:0004619">
    <property type="term" value="F:phosphoglycerate mutase activity"/>
    <property type="evidence" value="ECO:0007669"/>
    <property type="project" value="UniProtKB-EC"/>
</dbReference>
<evidence type="ECO:0000256" key="2">
    <source>
        <dbReference type="ARBA" id="ARBA00002315"/>
    </source>
</evidence>
<dbReference type="SUPFAM" id="SSF53649">
    <property type="entry name" value="Alkaline phosphatase-like"/>
    <property type="match status" value="1"/>
</dbReference>
<dbReference type="NCBIfam" id="NF003160">
    <property type="entry name" value="PRK04135.1"/>
    <property type="match status" value="1"/>
</dbReference>
<comment type="caution">
    <text evidence="7">The sequence shown here is derived from an EMBL/GenBank/DDBJ whole genome shotgun (WGS) entry which is preliminary data.</text>
</comment>
<dbReference type="GO" id="GO:0046872">
    <property type="term" value="F:metal ion binding"/>
    <property type="evidence" value="ECO:0007669"/>
    <property type="project" value="InterPro"/>
</dbReference>
<dbReference type="Pfam" id="PF01676">
    <property type="entry name" value="Metalloenzyme"/>
    <property type="match status" value="1"/>
</dbReference>
<evidence type="ECO:0000259" key="6">
    <source>
        <dbReference type="Pfam" id="PF01676"/>
    </source>
</evidence>
<dbReference type="Gene3D" id="3.40.720.10">
    <property type="entry name" value="Alkaline Phosphatase, subunit A"/>
    <property type="match status" value="2"/>
</dbReference>
<reference evidence="7" key="2">
    <citation type="journal article" date="2015" name="Genome Announc.">
        <title>Draft Genome Sequence of Filamentous Marine Cyanobacterium Lyngbya confervoides Strain BDU141951.</title>
        <authorList>
            <person name="Chandrababunaidu M.M."/>
            <person name="Sen D."/>
            <person name="Tripathy S."/>
        </authorList>
    </citation>
    <scope>NUCLEOTIDE SEQUENCE</scope>
    <source>
        <strain evidence="7">BDU141951</strain>
    </source>
</reference>
<dbReference type="PANTHER" id="PTHR31209">
    <property type="entry name" value="COFACTOR-INDEPENDENT PHOSPHOGLYCERATE MUTASE"/>
    <property type="match status" value="1"/>
</dbReference>
<name>A0A0C1YAE1_9CYAN</name>